<organism evidence="1 2">
    <name type="scientific">Peribacillus simplex</name>
    <dbReference type="NCBI Taxonomy" id="1478"/>
    <lineage>
        <taxon>Bacteria</taxon>
        <taxon>Bacillati</taxon>
        <taxon>Bacillota</taxon>
        <taxon>Bacilli</taxon>
        <taxon>Bacillales</taxon>
        <taxon>Bacillaceae</taxon>
        <taxon>Peribacillus</taxon>
    </lineage>
</organism>
<evidence type="ECO:0000313" key="1">
    <source>
        <dbReference type="EMBL" id="MDP1421549.1"/>
    </source>
</evidence>
<accession>A0AA90P913</accession>
<proteinExistence type="predicted"/>
<sequence length="72" mass="8097">MMEVSLYPALKDVGQVDRRCNKKEMWRSNSLQMPDCDAQDVLAQVLSQDVENLTCVPLVVIIGKSPMMEVSL</sequence>
<gene>
    <name evidence="1" type="ORF">Q8G35_25050</name>
</gene>
<evidence type="ECO:0000313" key="2">
    <source>
        <dbReference type="Proteomes" id="UP001178277"/>
    </source>
</evidence>
<name>A0AA90P913_9BACI</name>
<protein>
    <submittedName>
        <fullName evidence="1">Uncharacterized protein</fullName>
    </submittedName>
</protein>
<comment type="caution">
    <text evidence="1">The sequence shown here is derived from an EMBL/GenBank/DDBJ whole genome shotgun (WGS) entry which is preliminary data.</text>
</comment>
<dbReference type="Proteomes" id="UP001178277">
    <property type="component" value="Unassembled WGS sequence"/>
</dbReference>
<dbReference type="EMBL" id="JAUUTP010000044">
    <property type="protein sequence ID" value="MDP1421549.1"/>
    <property type="molecule type" value="Genomic_DNA"/>
</dbReference>
<dbReference type="RefSeq" id="WP_305162569.1">
    <property type="nucleotide sequence ID" value="NZ_JAUUTP010000044.1"/>
</dbReference>
<dbReference type="AlphaFoldDB" id="A0AA90P913"/>
<reference evidence="1" key="1">
    <citation type="submission" date="2023-07" db="EMBL/GenBank/DDBJ databases">
        <title>Murine gut Bacillus species.</title>
        <authorList>
            <person name="Gutman E."/>
            <person name="Hashuel R."/>
            <person name="Litvak Y."/>
        </authorList>
    </citation>
    <scope>NUCLEOTIDE SEQUENCE</scope>
    <source>
        <strain evidence="1">RU283</strain>
    </source>
</reference>